<gene>
    <name evidence="2" type="ORF">MNODULE_03095</name>
</gene>
<organism evidence="2 3">
    <name type="scientific">Candidatus Manganitrophus noduliformans</name>
    <dbReference type="NCBI Taxonomy" id="2606439"/>
    <lineage>
        <taxon>Bacteria</taxon>
        <taxon>Pseudomonadati</taxon>
        <taxon>Nitrospirota</taxon>
        <taxon>Nitrospiria</taxon>
        <taxon>Candidatus Troglogloeales</taxon>
        <taxon>Candidatus Manganitrophaceae</taxon>
        <taxon>Candidatus Manganitrophus</taxon>
    </lineage>
</organism>
<dbReference type="Proteomes" id="UP000534783">
    <property type="component" value="Unassembled WGS sequence"/>
</dbReference>
<dbReference type="PRINTS" id="PR00625">
    <property type="entry name" value="JDOMAIN"/>
</dbReference>
<proteinExistence type="predicted"/>
<dbReference type="AlphaFoldDB" id="A0A7X6DM88"/>
<dbReference type="Gene3D" id="1.10.287.110">
    <property type="entry name" value="DnaJ domain"/>
    <property type="match status" value="1"/>
</dbReference>
<dbReference type="RefSeq" id="WP_168058021.1">
    <property type="nucleotide sequence ID" value="NZ_VTOW01000001.1"/>
</dbReference>
<reference evidence="2 3" key="1">
    <citation type="journal article" date="2020" name="Nature">
        <title>Bacterial chemolithoautotrophy via manganese oxidation.</title>
        <authorList>
            <person name="Yu H."/>
            <person name="Leadbetter J.R."/>
        </authorList>
    </citation>
    <scope>NUCLEOTIDE SEQUENCE [LARGE SCALE GENOMIC DNA]</scope>
    <source>
        <strain evidence="2 3">Mn-1</strain>
    </source>
</reference>
<dbReference type="Pfam" id="PF00226">
    <property type="entry name" value="DnaJ"/>
    <property type="match status" value="1"/>
</dbReference>
<dbReference type="PROSITE" id="PS50076">
    <property type="entry name" value="DNAJ_2"/>
    <property type="match status" value="1"/>
</dbReference>
<dbReference type="InterPro" id="IPR001623">
    <property type="entry name" value="DnaJ_domain"/>
</dbReference>
<protein>
    <submittedName>
        <fullName evidence="2">DnaJ domain-containing protein</fullName>
    </submittedName>
</protein>
<sequence>MDEDFLKKLGDRKGRLKRRLVELNETIEIDLAFAVDRYDDARGHSFFTLEERLQDYQILFQKILDQVDEATTLADLDRTAGRVSYVEDRLDELESQLYNRPRRKRRRPFNLADFFSQFSQNGSETASHGEISSLTQAYQILGVEEGTGMTEVTAAFRRYAKEYHPDARGGDRSTEAELRKVVEAYQMIKQHFAD</sequence>
<evidence type="ECO:0000313" key="2">
    <source>
        <dbReference type="EMBL" id="NKE69734.1"/>
    </source>
</evidence>
<evidence type="ECO:0000313" key="3">
    <source>
        <dbReference type="Proteomes" id="UP000534783"/>
    </source>
</evidence>
<name>A0A7X6DM88_9BACT</name>
<dbReference type="CDD" id="cd06257">
    <property type="entry name" value="DnaJ"/>
    <property type="match status" value="1"/>
</dbReference>
<dbReference type="SUPFAM" id="SSF46565">
    <property type="entry name" value="Chaperone J-domain"/>
    <property type="match status" value="1"/>
</dbReference>
<accession>A0A7X6DM88</accession>
<evidence type="ECO:0000259" key="1">
    <source>
        <dbReference type="PROSITE" id="PS50076"/>
    </source>
</evidence>
<keyword evidence="3" id="KW-1185">Reference proteome</keyword>
<dbReference type="EMBL" id="VTOW01000001">
    <property type="protein sequence ID" value="NKE69734.1"/>
    <property type="molecule type" value="Genomic_DNA"/>
</dbReference>
<feature type="domain" description="J" evidence="1">
    <location>
        <begin position="136"/>
        <end position="193"/>
    </location>
</feature>
<comment type="caution">
    <text evidence="2">The sequence shown here is derived from an EMBL/GenBank/DDBJ whole genome shotgun (WGS) entry which is preliminary data.</text>
</comment>
<dbReference type="InterPro" id="IPR036869">
    <property type="entry name" value="J_dom_sf"/>
</dbReference>
<dbReference type="SMART" id="SM00271">
    <property type="entry name" value="DnaJ"/>
    <property type="match status" value="1"/>
</dbReference>